<feature type="compositionally biased region" description="Basic and acidic residues" evidence="1">
    <location>
        <begin position="76"/>
        <end position="85"/>
    </location>
</feature>
<evidence type="ECO:0000313" key="3">
    <source>
        <dbReference type="Proteomes" id="UP000593571"/>
    </source>
</evidence>
<keyword evidence="3" id="KW-1185">Reference proteome</keyword>
<accession>A0A7J8H1C5</accession>
<sequence>MQHVVIGHSHTLGSDPRVTGKLSRKFRGFPCTPDTASSIVNVMLWCRPSVHPSKFANQAETPRNKTPQFPAGARLGADRPRGSDQRLRACGHRNPLTQRTFAAPKVPCAPRLIPASPRPRPREPLISPCRQGSSFSRGSRGRRRAPGGHSDRLPPLGDTHLRPLHVPLPCWRTFRGWLAPGRRVRPLRTGVPVASELGRSWGPRL</sequence>
<feature type="compositionally biased region" description="Polar residues" evidence="1">
    <location>
        <begin position="55"/>
        <end position="67"/>
    </location>
</feature>
<name>A0A7J8H1C5_ROUAE</name>
<dbReference type="Proteomes" id="UP000593571">
    <property type="component" value="Unassembled WGS sequence"/>
</dbReference>
<protein>
    <submittedName>
        <fullName evidence="2">Uncharacterized protein</fullName>
    </submittedName>
</protein>
<feature type="region of interest" description="Disordered" evidence="1">
    <location>
        <begin position="109"/>
        <end position="159"/>
    </location>
</feature>
<evidence type="ECO:0000313" key="2">
    <source>
        <dbReference type="EMBL" id="KAF6466124.1"/>
    </source>
</evidence>
<organism evidence="2 3">
    <name type="scientific">Rousettus aegyptiacus</name>
    <name type="common">Egyptian fruit bat</name>
    <name type="synonym">Pteropus aegyptiacus</name>
    <dbReference type="NCBI Taxonomy" id="9407"/>
    <lineage>
        <taxon>Eukaryota</taxon>
        <taxon>Metazoa</taxon>
        <taxon>Chordata</taxon>
        <taxon>Craniata</taxon>
        <taxon>Vertebrata</taxon>
        <taxon>Euteleostomi</taxon>
        <taxon>Mammalia</taxon>
        <taxon>Eutheria</taxon>
        <taxon>Laurasiatheria</taxon>
        <taxon>Chiroptera</taxon>
        <taxon>Yinpterochiroptera</taxon>
        <taxon>Pteropodoidea</taxon>
        <taxon>Pteropodidae</taxon>
        <taxon>Rousettinae</taxon>
        <taxon>Rousettus</taxon>
    </lineage>
</organism>
<proteinExistence type="predicted"/>
<feature type="region of interest" description="Disordered" evidence="1">
    <location>
        <begin position="54"/>
        <end position="85"/>
    </location>
</feature>
<evidence type="ECO:0000256" key="1">
    <source>
        <dbReference type="SAM" id="MobiDB-lite"/>
    </source>
</evidence>
<gene>
    <name evidence="2" type="ORF">HJG63_011416</name>
</gene>
<dbReference type="EMBL" id="JACASE010000005">
    <property type="protein sequence ID" value="KAF6466124.1"/>
    <property type="molecule type" value="Genomic_DNA"/>
</dbReference>
<dbReference type="AlphaFoldDB" id="A0A7J8H1C5"/>
<reference evidence="2 3" key="1">
    <citation type="journal article" date="2020" name="Nature">
        <title>Six reference-quality genomes reveal evolution of bat adaptations.</title>
        <authorList>
            <person name="Jebb D."/>
            <person name="Huang Z."/>
            <person name="Pippel M."/>
            <person name="Hughes G.M."/>
            <person name="Lavrichenko K."/>
            <person name="Devanna P."/>
            <person name="Winkler S."/>
            <person name="Jermiin L.S."/>
            <person name="Skirmuntt E.C."/>
            <person name="Katzourakis A."/>
            <person name="Burkitt-Gray L."/>
            <person name="Ray D.A."/>
            <person name="Sullivan K.A.M."/>
            <person name="Roscito J.G."/>
            <person name="Kirilenko B.M."/>
            <person name="Davalos L.M."/>
            <person name="Corthals A.P."/>
            <person name="Power M.L."/>
            <person name="Jones G."/>
            <person name="Ransome R.D."/>
            <person name="Dechmann D.K.N."/>
            <person name="Locatelli A.G."/>
            <person name="Puechmaille S.J."/>
            <person name="Fedrigo O."/>
            <person name="Jarvis E.D."/>
            <person name="Hiller M."/>
            <person name="Vernes S.C."/>
            <person name="Myers E.W."/>
            <person name="Teeling E.C."/>
        </authorList>
    </citation>
    <scope>NUCLEOTIDE SEQUENCE [LARGE SCALE GENOMIC DNA]</scope>
    <source>
        <strain evidence="2">MRouAeg1</strain>
        <tissue evidence="2">Muscle</tissue>
    </source>
</reference>
<comment type="caution">
    <text evidence="2">The sequence shown here is derived from an EMBL/GenBank/DDBJ whole genome shotgun (WGS) entry which is preliminary data.</text>
</comment>